<reference evidence="2 3" key="1">
    <citation type="submission" date="2014-08" db="EMBL/GenBank/DDBJ databases">
        <title>Genomic and Phenotypic Diversity of Colwellia psychrerythraea strains from Disparate Marine Basins.</title>
        <authorList>
            <person name="Techtmann S.M."/>
            <person name="Stelling S.C."/>
            <person name="Utturkar S.M."/>
            <person name="Alshibli N."/>
            <person name="Harris A."/>
            <person name="Brown S.D."/>
            <person name="Hazen T.C."/>
        </authorList>
    </citation>
    <scope>NUCLEOTIDE SEQUENCE [LARGE SCALE GENOMIC DNA]</scope>
    <source>
        <strain evidence="2 3">GAB14E</strain>
    </source>
</reference>
<organism evidence="2 3">
    <name type="scientific">Colwellia psychrerythraea</name>
    <name type="common">Vibrio psychroerythus</name>
    <dbReference type="NCBI Taxonomy" id="28229"/>
    <lineage>
        <taxon>Bacteria</taxon>
        <taxon>Pseudomonadati</taxon>
        <taxon>Pseudomonadota</taxon>
        <taxon>Gammaproteobacteria</taxon>
        <taxon>Alteromonadales</taxon>
        <taxon>Colwelliaceae</taxon>
        <taxon>Colwellia</taxon>
    </lineage>
</organism>
<proteinExistence type="predicted"/>
<keyword evidence="1" id="KW-1133">Transmembrane helix</keyword>
<dbReference type="OrthoDB" id="7596241at2"/>
<comment type="caution">
    <text evidence="2">The sequence shown here is derived from an EMBL/GenBank/DDBJ whole genome shotgun (WGS) entry which is preliminary data.</text>
</comment>
<evidence type="ECO:0000313" key="2">
    <source>
        <dbReference type="EMBL" id="KGJ90566.1"/>
    </source>
</evidence>
<dbReference type="Proteomes" id="UP000029868">
    <property type="component" value="Unassembled WGS sequence"/>
</dbReference>
<protein>
    <submittedName>
        <fullName evidence="2">Periplasmic nitrate reductase NapE</fullName>
    </submittedName>
</protein>
<name>A0A099KJK2_COLPS</name>
<accession>A0A099KJK2</accession>
<dbReference type="AlphaFoldDB" id="A0A099KJK2"/>
<dbReference type="EMBL" id="JQEC01000046">
    <property type="protein sequence ID" value="KGJ90566.1"/>
    <property type="molecule type" value="Genomic_DNA"/>
</dbReference>
<keyword evidence="1" id="KW-0812">Transmembrane</keyword>
<dbReference type="PATRIC" id="fig|28229.3.peg.3487"/>
<sequence>MNQATSPEQQKKYERNTFIFLAVFLAPILSVIIVAGFGFAVWFSQLAFLGPPIS</sequence>
<dbReference type="RefSeq" id="WP_033083480.1">
    <property type="nucleotide sequence ID" value="NZ_JQEC01000046.1"/>
</dbReference>
<gene>
    <name evidence="2" type="ORF">GAB14E_3566</name>
</gene>
<feature type="transmembrane region" description="Helical" evidence="1">
    <location>
        <begin position="18"/>
        <end position="43"/>
    </location>
</feature>
<dbReference type="InterPro" id="IPR010649">
    <property type="entry name" value="NapE_TorE"/>
</dbReference>
<evidence type="ECO:0000256" key="1">
    <source>
        <dbReference type="SAM" id="Phobius"/>
    </source>
</evidence>
<evidence type="ECO:0000313" key="3">
    <source>
        <dbReference type="Proteomes" id="UP000029868"/>
    </source>
</evidence>
<keyword evidence="1" id="KW-0472">Membrane</keyword>
<dbReference type="Pfam" id="PF06796">
    <property type="entry name" value="NapE"/>
    <property type="match status" value="1"/>
</dbReference>